<sequence>MESFGAVAESFAQKEGGHIRQALQLIDKRQYAKALKHVDKALETYPENGDALSLKGNILSSLGRKDEAIDFAKRGLMKNLKSALCWYSLSLIQNNDRNYAEAYKSIQKANTISPQNPAIVRNLSLLQLQTRDFKSFRDTRLAILTGNPTVMINWASYAVAEHLSGDGEKACKVIESLIKSMGANLSKIELSESLLYKAKILEDMRNYVGLEKCLNENKSGILDQVLWKEIMVRCLLELGKKEQAEVLVRELLNLNPENSIYHEMLQRCKNPEEILGLYTELQGAFPRSTMMFRLELDLLDVAGFPAAFDRYMIKRVRKGIPSLFSDIKGLLKTPAKAETIINIIKAHIEALTASGSFAVIEYNAWTHENGPKEEPQCLMWILLLYSKIQDYLKNHEDALKLITQAIDHTPTVPDLYLTKGRILKHMGRLQEAINEVEEARNLDFSDRYLNNKSAKYLFRNNQPAQAEELLGLFSRERGELNTHDMQSTWVENEMAEAYLRLGEFAKAKAEFEWVDKQYSDMFDDQCDFHFYVMRKMNFNSYENFLKFTDILYKQKPLLRAGKGLIRCHLANQEVYSAKDAQKMARLLLSHHPEDAELHDLAQQLHL</sequence>
<feature type="repeat" description="TPR" evidence="3">
    <location>
        <begin position="83"/>
        <end position="116"/>
    </location>
</feature>
<dbReference type="SMART" id="SM00028">
    <property type="entry name" value="TPR"/>
    <property type="match status" value="7"/>
</dbReference>
<dbReference type="PIRSF" id="PIRSF000422">
    <property type="entry name" value="N-terminal-AcTrfase-A_aux_su"/>
    <property type="match status" value="1"/>
</dbReference>
<evidence type="ECO:0000256" key="1">
    <source>
        <dbReference type="ARBA" id="ARBA00022737"/>
    </source>
</evidence>
<keyword evidence="5" id="KW-1185">Reference proteome</keyword>
<dbReference type="PANTHER" id="PTHR22767">
    <property type="entry name" value="N-TERMINAL ACETYLTRANSFERASE-RELATED"/>
    <property type="match status" value="1"/>
</dbReference>
<dbReference type="InterPro" id="IPR021183">
    <property type="entry name" value="NatA_aux_su"/>
</dbReference>
<keyword evidence="2 3" id="KW-0802">TPR repeat</keyword>
<dbReference type="InterPro" id="IPR011990">
    <property type="entry name" value="TPR-like_helical_dom_sf"/>
</dbReference>
<reference evidence="4" key="1">
    <citation type="submission" date="2021-09" db="EMBL/GenBank/DDBJ databases">
        <authorList>
            <consortium name="AG Swart"/>
            <person name="Singh M."/>
            <person name="Singh A."/>
            <person name="Seah K."/>
            <person name="Emmerich C."/>
        </authorList>
    </citation>
    <scope>NUCLEOTIDE SEQUENCE</scope>
    <source>
        <strain evidence="4">ATCC30299</strain>
    </source>
</reference>
<evidence type="ECO:0000256" key="2">
    <source>
        <dbReference type="ARBA" id="ARBA00022803"/>
    </source>
</evidence>
<dbReference type="PANTHER" id="PTHR22767:SF2">
    <property type="entry name" value="N(ALPHA)-ACETYLTRANSFERASE 15_16, ISOFORM A"/>
    <property type="match status" value="1"/>
</dbReference>
<dbReference type="EMBL" id="CAJZBQ010000013">
    <property type="protein sequence ID" value="CAG9315172.1"/>
    <property type="molecule type" value="Genomic_DNA"/>
</dbReference>
<keyword evidence="1" id="KW-0677">Repeat</keyword>
<gene>
    <name evidence="4" type="ORF">BSTOLATCC_MIC12946</name>
</gene>
<protein>
    <submittedName>
        <fullName evidence="4">Uncharacterized protein</fullName>
    </submittedName>
</protein>
<dbReference type="GO" id="GO:0005737">
    <property type="term" value="C:cytoplasm"/>
    <property type="evidence" value="ECO:0007669"/>
    <property type="project" value="UniProtKB-ARBA"/>
</dbReference>
<evidence type="ECO:0000313" key="4">
    <source>
        <dbReference type="EMBL" id="CAG9315172.1"/>
    </source>
</evidence>
<dbReference type="AlphaFoldDB" id="A0AAU9IPM9"/>
<comment type="caution">
    <text evidence="4">The sequence shown here is derived from an EMBL/GenBank/DDBJ whole genome shotgun (WGS) entry which is preliminary data.</text>
</comment>
<dbReference type="PROSITE" id="PS50005">
    <property type="entry name" value="TPR"/>
    <property type="match status" value="1"/>
</dbReference>
<dbReference type="Gene3D" id="1.25.40.1010">
    <property type="match status" value="1"/>
</dbReference>
<dbReference type="Proteomes" id="UP001162131">
    <property type="component" value="Unassembled WGS sequence"/>
</dbReference>
<proteinExistence type="predicted"/>
<organism evidence="4 5">
    <name type="scientific">Blepharisma stoltei</name>
    <dbReference type="NCBI Taxonomy" id="1481888"/>
    <lineage>
        <taxon>Eukaryota</taxon>
        <taxon>Sar</taxon>
        <taxon>Alveolata</taxon>
        <taxon>Ciliophora</taxon>
        <taxon>Postciliodesmatophora</taxon>
        <taxon>Heterotrichea</taxon>
        <taxon>Heterotrichida</taxon>
        <taxon>Blepharismidae</taxon>
        <taxon>Blepharisma</taxon>
    </lineage>
</organism>
<name>A0AAU9IPM9_9CILI</name>
<dbReference type="SUPFAM" id="SSF48452">
    <property type="entry name" value="TPR-like"/>
    <property type="match status" value="2"/>
</dbReference>
<dbReference type="InterPro" id="IPR019734">
    <property type="entry name" value="TPR_rpt"/>
</dbReference>
<dbReference type="Pfam" id="PF12569">
    <property type="entry name" value="NatA_aux_su"/>
    <property type="match status" value="1"/>
</dbReference>
<evidence type="ECO:0000313" key="5">
    <source>
        <dbReference type="Proteomes" id="UP001162131"/>
    </source>
</evidence>
<dbReference type="Pfam" id="PF14559">
    <property type="entry name" value="TPR_19"/>
    <property type="match status" value="1"/>
</dbReference>
<accession>A0AAU9IPM9</accession>
<evidence type="ECO:0000256" key="3">
    <source>
        <dbReference type="PROSITE-ProRule" id="PRU00339"/>
    </source>
</evidence>
<dbReference type="Gene3D" id="1.25.40.1040">
    <property type="match status" value="1"/>
</dbReference>